<organism evidence="2">
    <name type="scientific">Desulfofervidus auxilii</name>
    <dbReference type="NCBI Taxonomy" id="1621989"/>
    <lineage>
        <taxon>Bacteria</taxon>
        <taxon>Pseudomonadati</taxon>
        <taxon>Thermodesulfobacteriota</taxon>
        <taxon>Candidatus Desulfofervidia</taxon>
        <taxon>Candidatus Desulfofervidales</taxon>
        <taxon>Candidatus Desulfofervidaceae</taxon>
        <taxon>Candidatus Desulfofervidus</taxon>
    </lineage>
</organism>
<comment type="caution">
    <text evidence="2">The sequence shown here is derived from an EMBL/GenBank/DDBJ whole genome shotgun (WGS) entry which is preliminary data.</text>
</comment>
<gene>
    <name evidence="2" type="ORF">ENG63_06910</name>
</gene>
<dbReference type="AlphaFoldDB" id="A0A7C0Y7Q3"/>
<evidence type="ECO:0000313" key="2">
    <source>
        <dbReference type="EMBL" id="HDD44570.1"/>
    </source>
</evidence>
<protein>
    <submittedName>
        <fullName evidence="2">Uncharacterized protein</fullName>
    </submittedName>
</protein>
<dbReference type="EMBL" id="DRBS01000259">
    <property type="protein sequence ID" value="HDD44570.1"/>
    <property type="molecule type" value="Genomic_DNA"/>
</dbReference>
<dbReference type="Proteomes" id="UP000886289">
    <property type="component" value="Unassembled WGS sequence"/>
</dbReference>
<accession>A0A7C0Y7Q3</accession>
<keyword evidence="1" id="KW-0812">Transmembrane</keyword>
<name>A0A7C0Y7Q3_DESA2</name>
<keyword evidence="1" id="KW-1133">Transmembrane helix</keyword>
<evidence type="ECO:0000256" key="1">
    <source>
        <dbReference type="SAM" id="Phobius"/>
    </source>
</evidence>
<proteinExistence type="predicted"/>
<feature type="transmembrane region" description="Helical" evidence="1">
    <location>
        <begin position="12"/>
        <end position="37"/>
    </location>
</feature>
<keyword evidence="1" id="KW-0472">Membrane</keyword>
<sequence>MNNQIDVRRLLIGVASIAILKFLDVKTIIGFMLGYLVGSKRITLEKLEEFTKTLEKPEIPQLPAKHGV</sequence>
<reference evidence="2" key="1">
    <citation type="journal article" date="2020" name="mSystems">
        <title>Genome- and Community-Level Interaction Insights into Carbon Utilization and Element Cycling Functions of Hydrothermarchaeota in Hydrothermal Sediment.</title>
        <authorList>
            <person name="Zhou Z."/>
            <person name="Liu Y."/>
            <person name="Xu W."/>
            <person name="Pan J."/>
            <person name="Luo Z.H."/>
            <person name="Li M."/>
        </authorList>
    </citation>
    <scope>NUCLEOTIDE SEQUENCE [LARGE SCALE GENOMIC DNA]</scope>
    <source>
        <strain evidence="2">HyVt-233</strain>
    </source>
</reference>